<sequence>MSARLPSSAPAGRYDLKKGFAGTTVLVTGGGGLIGSRIVSRLRQLGSRPIALCTLDAYPAEVYRNIFGMQEGPELVLGDVTDAPLMRRLVSDCDYVIHAAALADVAACTRTPGAAITANILGTQSVLSAAAASERLRRLTFVSSASVYGNGAEPASADSRAHKAALESVFDRLPVRFREDAGPLDPVSVYANTKAWGEAQTRVLLGDVGTSYSVVRYFSVYGEPQVVKQNSHSWVVAWFSSRAALGLPLHLHGGGHQIRDLVHVADITEATLRSLIAPDAHNATVNVGTGVHTSIREVADLVLSHFPGVRLMETPMPPGDPLGGYACTRRMEQVLGWRPTITIAEGVDRYVRWLQQTPAALPDWLRTADRAS</sequence>
<accession>A0ACC6Q953</accession>
<protein>
    <submittedName>
        <fullName evidence="1">NAD-dependent epimerase/dehydratase family protein</fullName>
    </submittedName>
</protein>
<organism evidence="1 2">
    <name type="scientific">Streptomyces achmelvichensis</name>
    <dbReference type="NCBI Taxonomy" id="3134111"/>
    <lineage>
        <taxon>Bacteria</taxon>
        <taxon>Bacillati</taxon>
        <taxon>Actinomycetota</taxon>
        <taxon>Actinomycetes</taxon>
        <taxon>Kitasatosporales</taxon>
        <taxon>Streptomycetaceae</taxon>
        <taxon>Streptomyces</taxon>
    </lineage>
</organism>
<gene>
    <name evidence="1" type="ORF">WKI67_43525</name>
</gene>
<dbReference type="EMBL" id="JBBKAJ010000039">
    <property type="protein sequence ID" value="MEJ8640159.1"/>
    <property type="molecule type" value="Genomic_DNA"/>
</dbReference>
<dbReference type="Proteomes" id="UP001377168">
    <property type="component" value="Unassembled WGS sequence"/>
</dbReference>
<keyword evidence="2" id="KW-1185">Reference proteome</keyword>
<name>A0ACC6Q953_9ACTN</name>
<comment type="caution">
    <text evidence="1">The sequence shown here is derived from an EMBL/GenBank/DDBJ whole genome shotgun (WGS) entry which is preliminary data.</text>
</comment>
<proteinExistence type="predicted"/>
<evidence type="ECO:0000313" key="2">
    <source>
        <dbReference type="Proteomes" id="UP001377168"/>
    </source>
</evidence>
<evidence type="ECO:0000313" key="1">
    <source>
        <dbReference type="EMBL" id="MEJ8640159.1"/>
    </source>
</evidence>
<reference evidence="1" key="1">
    <citation type="submission" date="2024-03" db="EMBL/GenBank/DDBJ databases">
        <title>Novel Streptomyces species of biotechnological and ecological value are a feature of Machair soil.</title>
        <authorList>
            <person name="Prole J.R."/>
            <person name="Goodfellow M."/>
            <person name="Allenby N."/>
            <person name="Ward A.C."/>
        </authorList>
    </citation>
    <scope>NUCLEOTIDE SEQUENCE</scope>
    <source>
        <strain evidence="1">MS2.AVA.5</strain>
    </source>
</reference>